<dbReference type="RefSeq" id="WP_003165182.1">
    <property type="nucleotide sequence ID" value="NZ_CP140006.1"/>
</dbReference>
<protein>
    <submittedName>
        <fullName evidence="1">Fec operon regulator FecR</fullName>
    </submittedName>
</protein>
<evidence type="ECO:0000313" key="2">
    <source>
        <dbReference type="Proteomes" id="UP000250358"/>
    </source>
</evidence>
<dbReference type="Pfam" id="PF04773">
    <property type="entry name" value="FecR"/>
    <property type="match status" value="1"/>
</dbReference>
<gene>
    <name evidence="1" type="ORF">NCTC11165_02522</name>
</gene>
<dbReference type="Gene3D" id="2.60.120.1440">
    <property type="match status" value="1"/>
</dbReference>
<name>A0A246K797_BREDI</name>
<dbReference type="AlphaFoldDB" id="A0A246K797"/>
<reference evidence="1 2" key="1">
    <citation type="submission" date="2018-06" db="EMBL/GenBank/DDBJ databases">
        <authorList>
            <consortium name="Pathogen Informatics"/>
            <person name="Doyle S."/>
        </authorList>
    </citation>
    <scope>NUCLEOTIDE SEQUENCE [LARGE SCALE GENOMIC DNA]</scope>
    <source>
        <strain evidence="1 2">NCTC11165</strain>
    </source>
</reference>
<proteinExistence type="predicted"/>
<dbReference type="Proteomes" id="UP000250358">
    <property type="component" value="Unassembled WGS sequence"/>
</dbReference>
<dbReference type="PANTHER" id="PTHR30273:SF2">
    <property type="entry name" value="PROTEIN FECR"/>
    <property type="match status" value="1"/>
</dbReference>
<dbReference type="PIRSF" id="PIRSF018266">
    <property type="entry name" value="FecR"/>
    <property type="match status" value="1"/>
</dbReference>
<dbReference type="EMBL" id="UAQM01000030">
    <property type="protein sequence ID" value="SPU46194.1"/>
    <property type="molecule type" value="Genomic_DNA"/>
</dbReference>
<dbReference type="PANTHER" id="PTHR30273">
    <property type="entry name" value="PERIPLASMIC SIGNAL SENSOR AND SIGMA FACTOR ACTIVATOR FECR-RELATED"/>
    <property type="match status" value="1"/>
</dbReference>
<dbReference type="GO" id="GO:0016989">
    <property type="term" value="F:sigma factor antagonist activity"/>
    <property type="evidence" value="ECO:0007669"/>
    <property type="project" value="TreeGrafter"/>
</dbReference>
<dbReference type="InterPro" id="IPR006860">
    <property type="entry name" value="FecR"/>
</dbReference>
<accession>A0A246K797</accession>
<sequence length="313" mass="34329">MNHEEIANRAALFVSRRDEPEWGAADEAELQAWLAESYAHKAVYWRLSRSWEIADRLAARGPQRTPSAARPWWRQKGPLGFASATALALIGLQILSFSSDDDDPAPRLAAATYATPVGGHEAIELADGSVAELNTATRVRAAATDDTRQVWLDEGEAFFKVAHDTAHPFVVHAGRYRVTVLGTSFSVKRSGQDVSVSVLEGRVRVDDTQASKPAHELPVLRAGQMAILRPTETLVSIGDGERVERALAWRDGMLSFDGAALADIAADFNRYNDRKIVVADCDMRAFSDRRIIGEGQPRIFRPAGLVWTAPTAR</sequence>
<dbReference type="InterPro" id="IPR012373">
    <property type="entry name" value="Ferrdict_sens_TM"/>
</dbReference>
<dbReference type="GeneID" id="56576786"/>
<organism evidence="1 2">
    <name type="scientific">Brevundimonas diminuta</name>
    <name type="common">Pseudomonas diminuta</name>
    <dbReference type="NCBI Taxonomy" id="293"/>
    <lineage>
        <taxon>Bacteria</taxon>
        <taxon>Pseudomonadati</taxon>
        <taxon>Pseudomonadota</taxon>
        <taxon>Alphaproteobacteria</taxon>
        <taxon>Caulobacterales</taxon>
        <taxon>Caulobacteraceae</taxon>
        <taxon>Brevundimonas</taxon>
    </lineage>
</organism>
<evidence type="ECO:0000313" key="1">
    <source>
        <dbReference type="EMBL" id="SPU46194.1"/>
    </source>
</evidence>